<dbReference type="InterPro" id="IPR013451">
    <property type="entry name" value="L_rhamnose_iso"/>
</dbReference>
<dbReference type="AlphaFoldDB" id="A0A918WMK5"/>
<evidence type="ECO:0000256" key="1">
    <source>
        <dbReference type="ARBA" id="ARBA00022723"/>
    </source>
</evidence>
<sequence length="424" mass="45656">MIDKNLIEAQNAALAGAVQDDYAALGAKLARRGVDIETLTARADAFGVAVPSWGTGTGGTRFARFPGEGEPRNIFDKLDDCGVIHALTGATPTVSLHIPWDKAPAADLKAKAQSLGLGFDAMNSNTFQDQPDQAHSYKFGSLSHTDKATRQQAIDHNLECIEIGESIGSKALTVWIGDGSNFPGQTSFTAQFDRYLDSLKAIYGGLPADWRVFSEHKMYEPAFYSTVVQDWGTNLMIAQELGPKAQCLVDLGHHAPNVNIEMIVARLVRAGKLGGFHFNDSKYGDDDLDSGTIDPFRLFLVFNELVELENTPGLDLAHMIDQSHNVTDPIESLMISAMQIERAYIQAALVDRAALEGYRASNDALMASATLRAGFQTDVEPILAMARLRKGAAVDPVATYRASGYRAKVAAVRPRVTGGGGGIV</sequence>
<dbReference type="InterPro" id="IPR013022">
    <property type="entry name" value="Xyl_isomerase-like_TIM-brl"/>
</dbReference>
<protein>
    <submittedName>
        <fullName evidence="5">L-rhamnose isomerase</fullName>
    </submittedName>
</protein>
<evidence type="ECO:0000259" key="4">
    <source>
        <dbReference type="Pfam" id="PF01261"/>
    </source>
</evidence>
<evidence type="ECO:0000256" key="2">
    <source>
        <dbReference type="ARBA" id="ARBA00023211"/>
    </source>
</evidence>
<dbReference type="Gene3D" id="3.20.20.150">
    <property type="entry name" value="Divalent-metal-dependent TIM barrel enzymes"/>
    <property type="match status" value="1"/>
</dbReference>
<feature type="domain" description="Xylose isomerase-like TIM barrel" evidence="4">
    <location>
        <begin position="96"/>
        <end position="287"/>
    </location>
</feature>
<dbReference type="InterPro" id="IPR036237">
    <property type="entry name" value="Xyl_isomerase-like_sf"/>
</dbReference>
<dbReference type="GO" id="GO:0046872">
    <property type="term" value="F:metal ion binding"/>
    <property type="evidence" value="ECO:0007669"/>
    <property type="project" value="UniProtKB-KW"/>
</dbReference>
<keyword evidence="1" id="KW-0479">Metal-binding</keyword>
<gene>
    <name evidence="5" type="ORF">GCM10007315_24720</name>
</gene>
<keyword evidence="3 5" id="KW-0413">Isomerase</keyword>
<dbReference type="Pfam" id="PF01261">
    <property type="entry name" value="AP_endonuc_2"/>
    <property type="match status" value="1"/>
</dbReference>
<evidence type="ECO:0000313" key="6">
    <source>
        <dbReference type="Proteomes" id="UP000638981"/>
    </source>
</evidence>
<evidence type="ECO:0000313" key="5">
    <source>
        <dbReference type="EMBL" id="GHC59936.1"/>
    </source>
</evidence>
<evidence type="ECO:0000256" key="3">
    <source>
        <dbReference type="ARBA" id="ARBA00023235"/>
    </source>
</evidence>
<dbReference type="GO" id="GO:0016853">
    <property type="term" value="F:isomerase activity"/>
    <property type="evidence" value="ECO:0007669"/>
    <property type="project" value="UniProtKB-KW"/>
</dbReference>
<accession>A0A918WMK5</accession>
<dbReference type="NCBIfam" id="TIGR02629">
    <property type="entry name" value="L_rham_iso_rhiz"/>
    <property type="match status" value="1"/>
</dbReference>
<keyword evidence="2" id="KW-0464">Manganese</keyword>
<dbReference type="Proteomes" id="UP000638981">
    <property type="component" value="Unassembled WGS sequence"/>
</dbReference>
<proteinExistence type="predicted"/>
<dbReference type="EMBL" id="BMYJ01000007">
    <property type="protein sequence ID" value="GHC59936.1"/>
    <property type="molecule type" value="Genomic_DNA"/>
</dbReference>
<dbReference type="PANTHER" id="PTHR30268:SF0">
    <property type="entry name" value="L-RHAMNOSE ISOMERASE"/>
    <property type="match status" value="1"/>
</dbReference>
<organism evidence="5 6">
    <name type="scientific">Neogemmobacter tilapiae</name>
    <dbReference type="NCBI Taxonomy" id="875041"/>
    <lineage>
        <taxon>Bacteria</taxon>
        <taxon>Pseudomonadati</taxon>
        <taxon>Pseudomonadota</taxon>
        <taxon>Alphaproteobacteria</taxon>
        <taxon>Rhodobacterales</taxon>
        <taxon>Paracoccaceae</taxon>
        <taxon>Neogemmobacter</taxon>
    </lineage>
</organism>
<dbReference type="SUPFAM" id="SSF51658">
    <property type="entry name" value="Xylose isomerase-like"/>
    <property type="match status" value="1"/>
</dbReference>
<name>A0A918WMK5_9RHOB</name>
<dbReference type="PANTHER" id="PTHR30268">
    <property type="entry name" value="L-RHAMNOSE ISOMERASE"/>
    <property type="match status" value="1"/>
</dbReference>
<keyword evidence="6" id="KW-1185">Reference proteome</keyword>
<reference evidence="5" key="2">
    <citation type="submission" date="2020-09" db="EMBL/GenBank/DDBJ databases">
        <authorList>
            <person name="Sun Q."/>
            <person name="Kim S."/>
        </authorList>
    </citation>
    <scope>NUCLEOTIDE SEQUENCE</scope>
    <source>
        <strain evidence="5">KCTC 23310</strain>
    </source>
</reference>
<comment type="caution">
    <text evidence="5">The sequence shown here is derived from an EMBL/GenBank/DDBJ whole genome shotgun (WGS) entry which is preliminary data.</text>
</comment>
<dbReference type="RefSeq" id="WP_189411989.1">
    <property type="nucleotide sequence ID" value="NZ_BMYJ01000007.1"/>
</dbReference>
<dbReference type="InterPro" id="IPR050337">
    <property type="entry name" value="L-rhamnose_isomerase"/>
</dbReference>
<reference evidence="5" key="1">
    <citation type="journal article" date="2014" name="Int. J. Syst. Evol. Microbiol.">
        <title>Complete genome sequence of Corynebacterium casei LMG S-19264T (=DSM 44701T), isolated from a smear-ripened cheese.</title>
        <authorList>
            <consortium name="US DOE Joint Genome Institute (JGI-PGF)"/>
            <person name="Walter F."/>
            <person name="Albersmeier A."/>
            <person name="Kalinowski J."/>
            <person name="Ruckert C."/>
        </authorList>
    </citation>
    <scope>NUCLEOTIDE SEQUENCE</scope>
    <source>
        <strain evidence="5">KCTC 23310</strain>
    </source>
</reference>